<reference evidence="2" key="5">
    <citation type="journal article" date="2021" name="G3 (Bethesda)">
        <title>Aegilops tauschii genome assembly Aet v5.0 features greater sequence contiguity and improved annotation.</title>
        <authorList>
            <person name="Wang L."/>
            <person name="Zhu T."/>
            <person name="Rodriguez J.C."/>
            <person name="Deal K.R."/>
            <person name="Dubcovsky J."/>
            <person name="McGuire P.E."/>
            <person name="Lux T."/>
            <person name="Spannagl M."/>
            <person name="Mayer K.F.X."/>
            <person name="Baldrich P."/>
            <person name="Meyers B.C."/>
            <person name="Huo N."/>
            <person name="Gu Y.Q."/>
            <person name="Zhou H."/>
            <person name="Devos K.M."/>
            <person name="Bennetzen J.L."/>
            <person name="Unver T."/>
            <person name="Budak H."/>
            <person name="Gulick P.J."/>
            <person name="Galiba G."/>
            <person name="Kalapos B."/>
            <person name="Nelson D.R."/>
            <person name="Li P."/>
            <person name="You F.M."/>
            <person name="Luo M.C."/>
            <person name="Dvorak J."/>
        </authorList>
    </citation>
    <scope>NUCLEOTIDE SEQUENCE [LARGE SCALE GENOMIC DNA]</scope>
    <source>
        <strain evidence="2">cv. AL8/78</strain>
    </source>
</reference>
<reference evidence="2" key="3">
    <citation type="journal article" date="2017" name="Nature">
        <title>Genome sequence of the progenitor of the wheat D genome Aegilops tauschii.</title>
        <authorList>
            <person name="Luo M.C."/>
            <person name="Gu Y.Q."/>
            <person name="Puiu D."/>
            <person name="Wang H."/>
            <person name="Twardziok S.O."/>
            <person name="Deal K.R."/>
            <person name="Huo N."/>
            <person name="Zhu T."/>
            <person name="Wang L."/>
            <person name="Wang Y."/>
            <person name="McGuire P.E."/>
            <person name="Liu S."/>
            <person name="Long H."/>
            <person name="Ramasamy R.K."/>
            <person name="Rodriguez J.C."/>
            <person name="Van S.L."/>
            <person name="Yuan L."/>
            <person name="Wang Z."/>
            <person name="Xia Z."/>
            <person name="Xiao L."/>
            <person name="Anderson O.D."/>
            <person name="Ouyang S."/>
            <person name="Liang Y."/>
            <person name="Zimin A.V."/>
            <person name="Pertea G."/>
            <person name="Qi P."/>
            <person name="Bennetzen J.L."/>
            <person name="Dai X."/>
            <person name="Dawson M.W."/>
            <person name="Muller H.G."/>
            <person name="Kugler K."/>
            <person name="Rivarola-Duarte L."/>
            <person name="Spannagl M."/>
            <person name="Mayer K.F.X."/>
            <person name="Lu F.H."/>
            <person name="Bevan M.W."/>
            <person name="Leroy P."/>
            <person name="Li P."/>
            <person name="You F.M."/>
            <person name="Sun Q."/>
            <person name="Liu Z."/>
            <person name="Lyons E."/>
            <person name="Wicker T."/>
            <person name="Salzberg S.L."/>
            <person name="Devos K.M."/>
            <person name="Dvorak J."/>
        </authorList>
    </citation>
    <scope>NUCLEOTIDE SEQUENCE [LARGE SCALE GENOMIC DNA]</scope>
    <source>
        <strain evidence="2">cv. AL8/78</strain>
    </source>
</reference>
<keyword evidence="3" id="KW-1185">Reference proteome</keyword>
<reference evidence="3" key="2">
    <citation type="journal article" date="2017" name="Nat. Plants">
        <title>The Aegilops tauschii genome reveals multiple impacts of transposons.</title>
        <authorList>
            <person name="Zhao G."/>
            <person name="Zou C."/>
            <person name="Li K."/>
            <person name="Wang K."/>
            <person name="Li T."/>
            <person name="Gao L."/>
            <person name="Zhang X."/>
            <person name="Wang H."/>
            <person name="Yang Z."/>
            <person name="Liu X."/>
            <person name="Jiang W."/>
            <person name="Mao L."/>
            <person name="Kong X."/>
            <person name="Jiao Y."/>
            <person name="Jia J."/>
        </authorList>
    </citation>
    <scope>NUCLEOTIDE SEQUENCE [LARGE SCALE GENOMIC DNA]</scope>
    <source>
        <strain evidence="3">cv. AL8/78</strain>
    </source>
</reference>
<organism evidence="2 3">
    <name type="scientific">Aegilops tauschii subsp. strangulata</name>
    <name type="common">Goatgrass</name>
    <dbReference type="NCBI Taxonomy" id="200361"/>
    <lineage>
        <taxon>Eukaryota</taxon>
        <taxon>Viridiplantae</taxon>
        <taxon>Streptophyta</taxon>
        <taxon>Embryophyta</taxon>
        <taxon>Tracheophyta</taxon>
        <taxon>Spermatophyta</taxon>
        <taxon>Magnoliopsida</taxon>
        <taxon>Liliopsida</taxon>
        <taxon>Poales</taxon>
        <taxon>Poaceae</taxon>
        <taxon>BOP clade</taxon>
        <taxon>Pooideae</taxon>
        <taxon>Triticodae</taxon>
        <taxon>Triticeae</taxon>
        <taxon>Triticinae</taxon>
        <taxon>Aegilops</taxon>
    </lineage>
</organism>
<feature type="chain" id="PRO_5019067051" evidence="1">
    <location>
        <begin position="24"/>
        <end position="67"/>
    </location>
</feature>
<dbReference type="Gramene" id="AET3Gv20688400.4">
    <property type="protein sequence ID" value="AET3Gv20688400.4"/>
    <property type="gene ID" value="AET3Gv20688400"/>
</dbReference>
<dbReference type="Proteomes" id="UP000015105">
    <property type="component" value="Chromosome 3D"/>
</dbReference>
<name>A0A453FJ10_AEGTS</name>
<feature type="signal peptide" evidence="1">
    <location>
        <begin position="1"/>
        <end position="23"/>
    </location>
</feature>
<sequence length="67" mass="7918">MQSWLLINLCKLFAIYFFPLMQGKYHELNPWHHVCCVHKSIHELMLTIKKPHEAKACASLLIEALVW</sequence>
<reference evidence="3" key="1">
    <citation type="journal article" date="2014" name="Science">
        <title>Ancient hybridizations among the ancestral genomes of bread wheat.</title>
        <authorList>
            <consortium name="International Wheat Genome Sequencing Consortium,"/>
            <person name="Marcussen T."/>
            <person name="Sandve S.R."/>
            <person name="Heier L."/>
            <person name="Spannagl M."/>
            <person name="Pfeifer M."/>
            <person name="Jakobsen K.S."/>
            <person name="Wulff B.B."/>
            <person name="Steuernagel B."/>
            <person name="Mayer K.F."/>
            <person name="Olsen O.A."/>
        </authorList>
    </citation>
    <scope>NUCLEOTIDE SEQUENCE [LARGE SCALE GENOMIC DNA]</scope>
    <source>
        <strain evidence="3">cv. AL8/78</strain>
    </source>
</reference>
<reference evidence="2" key="4">
    <citation type="submission" date="2019-03" db="UniProtKB">
        <authorList>
            <consortium name="EnsemblPlants"/>
        </authorList>
    </citation>
    <scope>IDENTIFICATION</scope>
</reference>
<dbReference type="AlphaFoldDB" id="A0A453FJ10"/>
<evidence type="ECO:0000256" key="1">
    <source>
        <dbReference type="SAM" id="SignalP"/>
    </source>
</evidence>
<keyword evidence="1" id="KW-0732">Signal</keyword>
<dbReference type="EnsemblPlants" id="AET3Gv20688400.4">
    <property type="protein sequence ID" value="AET3Gv20688400.4"/>
    <property type="gene ID" value="AET3Gv20688400"/>
</dbReference>
<proteinExistence type="predicted"/>
<protein>
    <submittedName>
        <fullName evidence="2">Uncharacterized protein</fullName>
    </submittedName>
</protein>
<evidence type="ECO:0000313" key="2">
    <source>
        <dbReference type="EnsemblPlants" id="AET3Gv20688400.4"/>
    </source>
</evidence>
<evidence type="ECO:0000313" key="3">
    <source>
        <dbReference type="Proteomes" id="UP000015105"/>
    </source>
</evidence>
<accession>A0A453FJ10</accession>